<dbReference type="InterPro" id="IPR012674">
    <property type="entry name" value="Calycin"/>
</dbReference>
<name>A0A7G9FMI1_9FIRM</name>
<evidence type="ECO:0000313" key="1">
    <source>
        <dbReference type="EMBL" id="QNL99762.1"/>
    </source>
</evidence>
<dbReference type="EMBL" id="CP060632">
    <property type="protein sequence ID" value="QNL99762.1"/>
    <property type="molecule type" value="Genomic_DNA"/>
</dbReference>
<gene>
    <name evidence="1" type="ORF">H9Q76_00150</name>
</gene>
<dbReference type="RefSeq" id="WP_249321336.1">
    <property type="nucleotide sequence ID" value="NZ_CP060632.1"/>
</dbReference>
<proteinExistence type="predicted"/>
<dbReference type="Pfam" id="PF09148">
    <property type="entry name" value="DUF1934"/>
    <property type="match status" value="1"/>
</dbReference>
<dbReference type="Proteomes" id="UP000515819">
    <property type="component" value="Chromosome"/>
</dbReference>
<dbReference type="Gene3D" id="2.40.128.20">
    <property type="match status" value="1"/>
</dbReference>
<evidence type="ECO:0000313" key="2">
    <source>
        <dbReference type="Proteomes" id="UP000515819"/>
    </source>
</evidence>
<accession>A0A7G9FMI1</accession>
<organism evidence="1 2">
    <name type="scientific">Wujia chipingensis</name>
    <dbReference type="NCBI Taxonomy" id="2763670"/>
    <lineage>
        <taxon>Bacteria</taxon>
        <taxon>Bacillati</taxon>
        <taxon>Bacillota</taxon>
        <taxon>Clostridia</taxon>
        <taxon>Lachnospirales</taxon>
        <taxon>Lachnospiraceae</taxon>
        <taxon>Wujia</taxon>
    </lineage>
</organism>
<sequence>MKAVIEFENVDVETGEVMRSQATALASMTEQGMKLTYVEDVSGDGHKTRCTMIFSDNRLRVTRSGELNSDFVYEHGLTHHTKYATGYGSIPVTLQTKHFLHTAEGIDYEAAVLAEEFSLRLALQYTMEMGNELPMERKMKVHVHNLAD</sequence>
<reference evidence="1 2" key="1">
    <citation type="submission" date="2020-08" db="EMBL/GenBank/DDBJ databases">
        <authorList>
            <person name="Liu C."/>
            <person name="Sun Q."/>
        </authorList>
    </citation>
    <scope>NUCLEOTIDE SEQUENCE [LARGE SCALE GENOMIC DNA]</scope>
    <source>
        <strain evidence="1 2">NSJ-4</strain>
    </source>
</reference>
<protein>
    <submittedName>
        <fullName evidence="1">DUF1934 domain-containing protein</fullName>
    </submittedName>
</protein>
<dbReference type="InterPro" id="IPR015231">
    <property type="entry name" value="DUF1934"/>
</dbReference>
<keyword evidence="2" id="KW-1185">Reference proteome</keyword>
<dbReference type="SUPFAM" id="SSF50814">
    <property type="entry name" value="Lipocalins"/>
    <property type="match status" value="1"/>
</dbReference>
<dbReference type="AlphaFoldDB" id="A0A7G9FMI1"/>
<dbReference type="KEGG" id="wcp:H9Q76_00150"/>